<protein>
    <submittedName>
        <fullName evidence="1">Uncharacterized protein</fullName>
    </submittedName>
</protein>
<dbReference type="Bgee" id="ENSMODG00000048576">
    <property type="expression patterns" value="Expressed in liver and 1 other cell type or tissue"/>
</dbReference>
<reference evidence="1" key="2">
    <citation type="submission" date="2025-08" db="UniProtKB">
        <authorList>
            <consortium name="Ensembl"/>
        </authorList>
    </citation>
    <scope>IDENTIFICATION</scope>
</reference>
<reference evidence="1 2" key="1">
    <citation type="journal article" date="2007" name="Nature">
        <title>Genome of the marsupial Monodelphis domestica reveals innovation in non-coding sequences.</title>
        <authorList>
            <person name="Mikkelsen T.S."/>
            <person name="Wakefield M.J."/>
            <person name="Aken B."/>
            <person name="Amemiya C.T."/>
            <person name="Chang J.L."/>
            <person name="Duke S."/>
            <person name="Garber M."/>
            <person name="Gentles A.J."/>
            <person name="Goodstadt L."/>
            <person name="Heger A."/>
            <person name="Jurka J."/>
            <person name="Kamal M."/>
            <person name="Mauceli E."/>
            <person name="Searle S.M."/>
            <person name="Sharpe T."/>
            <person name="Baker M.L."/>
            <person name="Batzer M.A."/>
            <person name="Benos P.V."/>
            <person name="Belov K."/>
            <person name="Clamp M."/>
            <person name="Cook A."/>
            <person name="Cuff J."/>
            <person name="Das R."/>
            <person name="Davidow L."/>
            <person name="Deakin J.E."/>
            <person name="Fazzari M.J."/>
            <person name="Glass J.L."/>
            <person name="Grabherr M."/>
            <person name="Greally J.M."/>
            <person name="Gu W."/>
            <person name="Hore T.A."/>
            <person name="Huttley G.A."/>
            <person name="Kleber M."/>
            <person name="Jirtle R.L."/>
            <person name="Koina E."/>
            <person name="Lee J.T."/>
            <person name="Mahony S."/>
            <person name="Marra M.A."/>
            <person name="Miller R.D."/>
            <person name="Nicholls R.D."/>
            <person name="Oda M."/>
            <person name="Papenfuss A.T."/>
            <person name="Parra Z.E."/>
            <person name="Pollock D.D."/>
            <person name="Ray D.A."/>
            <person name="Schein J.E."/>
            <person name="Speed T.P."/>
            <person name="Thompson K."/>
            <person name="VandeBerg J.L."/>
            <person name="Wade C.M."/>
            <person name="Walker J.A."/>
            <person name="Waters P.D."/>
            <person name="Webber C."/>
            <person name="Weidman J.R."/>
            <person name="Xie X."/>
            <person name="Zody M.C."/>
            <person name="Baldwin J."/>
            <person name="Abdouelleil A."/>
            <person name="Abdulkadir J."/>
            <person name="Abebe A."/>
            <person name="Abera B."/>
            <person name="Abreu J."/>
            <person name="Acer S.C."/>
            <person name="Aftuck L."/>
            <person name="Alexander A."/>
            <person name="An P."/>
            <person name="Anderson E."/>
            <person name="Anderson S."/>
            <person name="Arachi H."/>
            <person name="Azer M."/>
            <person name="Bachantsang P."/>
            <person name="Barry A."/>
            <person name="Bayul T."/>
            <person name="Berlin A."/>
            <person name="Bessette D."/>
            <person name="Bloom T."/>
            <person name="Bloom T."/>
            <person name="Boguslavskiy L."/>
            <person name="Bonnet C."/>
            <person name="Boukhgalter B."/>
            <person name="Bourzgui I."/>
            <person name="Brown A."/>
            <person name="Cahill P."/>
            <person name="Channer S."/>
            <person name="Cheshatsang Y."/>
            <person name="Chuda L."/>
            <person name="Citroen M."/>
            <person name="Collymore A."/>
            <person name="Cooke P."/>
            <person name="Costello M."/>
            <person name="D'Aco K."/>
            <person name="Daza R."/>
            <person name="De Haan G."/>
            <person name="DeGray S."/>
            <person name="DeMaso C."/>
            <person name="Dhargay N."/>
            <person name="Dooley K."/>
            <person name="Dooley E."/>
            <person name="Doricent M."/>
            <person name="Dorje P."/>
            <person name="Dorjee K."/>
            <person name="Dupes A."/>
            <person name="Elong R."/>
            <person name="Falk J."/>
            <person name="Farina A."/>
            <person name="Faro S."/>
            <person name="Ferguson D."/>
            <person name="Fisher S."/>
            <person name="Foley C.D."/>
            <person name="Franke A."/>
            <person name="Friedrich D."/>
            <person name="Gadbois L."/>
            <person name="Gearin G."/>
            <person name="Gearin C.R."/>
            <person name="Giannoukos G."/>
            <person name="Goode T."/>
            <person name="Graham J."/>
            <person name="Grandbois E."/>
            <person name="Grewal S."/>
            <person name="Gyaltsen K."/>
            <person name="Hafez N."/>
            <person name="Hagos B."/>
            <person name="Hall J."/>
            <person name="Henson C."/>
            <person name="Hollinger A."/>
            <person name="Honan T."/>
            <person name="Huard M.D."/>
            <person name="Hughes L."/>
            <person name="Hurhula B."/>
            <person name="Husby M.E."/>
            <person name="Kamat A."/>
            <person name="Kanga B."/>
            <person name="Kashin S."/>
            <person name="Khazanovich D."/>
            <person name="Kisner P."/>
            <person name="Lance K."/>
            <person name="Lara M."/>
            <person name="Lee W."/>
            <person name="Lennon N."/>
            <person name="Letendre F."/>
            <person name="LeVine R."/>
            <person name="Lipovsky A."/>
            <person name="Liu X."/>
            <person name="Liu J."/>
            <person name="Liu S."/>
            <person name="Lokyitsang T."/>
            <person name="Lokyitsang Y."/>
            <person name="Lubonja R."/>
            <person name="Lui A."/>
            <person name="MacDonald P."/>
            <person name="Magnisalis V."/>
            <person name="Maru K."/>
            <person name="Matthews C."/>
            <person name="McCusker W."/>
            <person name="McDonough S."/>
            <person name="Mehta T."/>
            <person name="Meldrim J."/>
            <person name="Meneus L."/>
            <person name="Mihai O."/>
            <person name="Mihalev A."/>
            <person name="Mihova T."/>
            <person name="Mittelman R."/>
            <person name="Mlenga V."/>
            <person name="Montmayeur A."/>
            <person name="Mulrain L."/>
            <person name="Navidi A."/>
            <person name="Naylor J."/>
            <person name="Negash T."/>
            <person name="Nguyen T."/>
            <person name="Nguyen N."/>
            <person name="Nicol R."/>
            <person name="Norbu C."/>
            <person name="Norbu N."/>
            <person name="Novod N."/>
            <person name="O'Neill B."/>
            <person name="Osman S."/>
            <person name="Markiewicz E."/>
            <person name="Oyono O.L."/>
            <person name="Patti C."/>
            <person name="Phunkhang P."/>
            <person name="Pierre F."/>
            <person name="Priest M."/>
            <person name="Raghuraman S."/>
            <person name="Rege F."/>
            <person name="Reyes R."/>
            <person name="Rise C."/>
            <person name="Rogov P."/>
            <person name="Ross K."/>
            <person name="Ryan E."/>
            <person name="Settipalli S."/>
            <person name="Shea T."/>
            <person name="Sherpa N."/>
            <person name="Shi L."/>
            <person name="Shih D."/>
            <person name="Sparrow T."/>
            <person name="Spaulding J."/>
            <person name="Stalker J."/>
            <person name="Stange-Thomann N."/>
            <person name="Stavropoulos S."/>
            <person name="Stone C."/>
            <person name="Strader C."/>
            <person name="Tesfaye S."/>
            <person name="Thomson T."/>
            <person name="Thoulutsang Y."/>
            <person name="Thoulutsang D."/>
            <person name="Topham K."/>
            <person name="Topping I."/>
            <person name="Tsamla T."/>
            <person name="Vassiliev H."/>
            <person name="Vo A."/>
            <person name="Wangchuk T."/>
            <person name="Wangdi T."/>
            <person name="Weiand M."/>
            <person name="Wilkinson J."/>
            <person name="Wilson A."/>
            <person name="Yadav S."/>
            <person name="Young G."/>
            <person name="Yu Q."/>
            <person name="Zembek L."/>
            <person name="Zhong D."/>
            <person name="Zimmer A."/>
            <person name="Zwirko Z."/>
            <person name="Jaffe D.B."/>
            <person name="Alvarez P."/>
            <person name="Brockman W."/>
            <person name="Butler J."/>
            <person name="Chin C."/>
            <person name="Gnerre S."/>
            <person name="MacCallum I."/>
            <person name="Graves J.A."/>
            <person name="Ponting C.P."/>
            <person name="Breen M."/>
            <person name="Samollow P.B."/>
            <person name="Lander E.S."/>
            <person name="Lindblad-Toh K."/>
        </authorList>
    </citation>
    <scope>NUCLEOTIDE SEQUENCE [LARGE SCALE GENOMIC DNA]</scope>
</reference>
<dbReference type="GeneTree" id="ENSGT00390000006935"/>
<dbReference type="Proteomes" id="UP000002280">
    <property type="component" value="Chromosome 3"/>
</dbReference>
<dbReference type="AlphaFoldDB" id="A0A5F8G727"/>
<name>A0A5F8G727_MONDO</name>
<dbReference type="PANTHER" id="PTHR35247:SF1">
    <property type="entry name" value="TESTIS-EXPRESSED PROTEIN 43"/>
    <property type="match status" value="1"/>
</dbReference>
<evidence type="ECO:0000313" key="1">
    <source>
        <dbReference type="Ensembl" id="ENSMODP00000043283.1"/>
    </source>
</evidence>
<dbReference type="Pfam" id="PF14983">
    <property type="entry name" value="SPMIP10-like"/>
    <property type="match status" value="1"/>
</dbReference>
<dbReference type="Ensembl" id="ENSMODT00000083431.1">
    <property type="protein sequence ID" value="ENSMODP00000043283.1"/>
    <property type="gene ID" value="ENSMODG00000048576.1"/>
</dbReference>
<organism evidence="1 2">
    <name type="scientific">Monodelphis domestica</name>
    <name type="common">Gray short-tailed opossum</name>
    <dbReference type="NCBI Taxonomy" id="13616"/>
    <lineage>
        <taxon>Eukaryota</taxon>
        <taxon>Metazoa</taxon>
        <taxon>Chordata</taxon>
        <taxon>Craniata</taxon>
        <taxon>Vertebrata</taxon>
        <taxon>Euteleostomi</taxon>
        <taxon>Mammalia</taxon>
        <taxon>Metatheria</taxon>
        <taxon>Didelphimorphia</taxon>
        <taxon>Didelphidae</taxon>
        <taxon>Monodelphis</taxon>
    </lineage>
</organism>
<keyword evidence="2" id="KW-1185">Reference proteome</keyword>
<sequence>VVSDKTDSLSLGLREATLAKAFNYCLVQPDFLSSQFLVSRPNPIHLPRFSLKQDRFYTMSWKQDMKFRTVPLKNAQLSGIHSGSLEETCFWITVKCVLKEFSPHIKIADMPLQSPLSRFQSTVISQGYRRQQI</sequence>
<dbReference type="PANTHER" id="PTHR35247">
    <property type="entry name" value="TESTIS-EXPRESSED PROTEIN 43"/>
    <property type="match status" value="1"/>
</dbReference>
<dbReference type="InParanoid" id="A0A5F8G727"/>
<evidence type="ECO:0000313" key="2">
    <source>
        <dbReference type="Proteomes" id="UP000002280"/>
    </source>
</evidence>
<proteinExistence type="predicted"/>
<accession>A0A5F8G727</accession>
<reference evidence="1" key="3">
    <citation type="submission" date="2025-09" db="UniProtKB">
        <authorList>
            <consortium name="Ensembl"/>
        </authorList>
    </citation>
    <scope>IDENTIFICATION</scope>
</reference>
<dbReference type="InterPro" id="IPR027965">
    <property type="entry name" value="SPMIP10"/>
</dbReference>